<keyword evidence="5 9" id="KW-0812">Transmembrane</keyword>
<evidence type="ECO:0000256" key="2">
    <source>
        <dbReference type="ARBA" id="ARBA00008472"/>
    </source>
</evidence>
<keyword evidence="6 9" id="KW-1133">Transmembrane helix</keyword>
<keyword evidence="9" id="KW-0249">Electron transport</keyword>
<dbReference type="InterPro" id="IPR038430">
    <property type="entry name" value="NDAH_ubi_oxred_su3_sf"/>
</dbReference>
<evidence type="ECO:0000256" key="1">
    <source>
        <dbReference type="ARBA" id="ARBA00004370"/>
    </source>
</evidence>
<dbReference type="InterPro" id="IPR000440">
    <property type="entry name" value="NADH_UbQ/plastoQ_OxRdtase_su3"/>
</dbReference>
<keyword evidence="9" id="KW-0520">NAD</keyword>
<dbReference type="GO" id="GO:0030964">
    <property type="term" value="C:NADH dehydrogenase complex"/>
    <property type="evidence" value="ECO:0007669"/>
    <property type="project" value="TreeGrafter"/>
</dbReference>
<dbReference type="PANTHER" id="PTHR11058">
    <property type="entry name" value="NADH-UBIQUINONE OXIDOREDUCTASE CHAIN 3"/>
    <property type="match status" value="1"/>
</dbReference>
<dbReference type="Pfam" id="PF00507">
    <property type="entry name" value="Oxidored_q4"/>
    <property type="match status" value="1"/>
</dbReference>
<keyword evidence="7 9" id="KW-0472">Membrane</keyword>
<evidence type="ECO:0000256" key="4">
    <source>
        <dbReference type="ARBA" id="ARBA00022448"/>
    </source>
</evidence>
<evidence type="ECO:0000256" key="7">
    <source>
        <dbReference type="ARBA" id="ARBA00023136"/>
    </source>
</evidence>
<comment type="catalytic activity">
    <reaction evidence="8 9">
        <text>a ubiquinone + NADH + 5 H(+)(in) = a ubiquinol + NAD(+) + 4 H(+)(out)</text>
        <dbReference type="Rhea" id="RHEA:29091"/>
        <dbReference type="Rhea" id="RHEA-COMP:9565"/>
        <dbReference type="Rhea" id="RHEA-COMP:9566"/>
        <dbReference type="ChEBI" id="CHEBI:15378"/>
        <dbReference type="ChEBI" id="CHEBI:16389"/>
        <dbReference type="ChEBI" id="CHEBI:17976"/>
        <dbReference type="ChEBI" id="CHEBI:57540"/>
        <dbReference type="ChEBI" id="CHEBI:57945"/>
        <dbReference type="EC" id="7.1.1.2"/>
    </reaction>
</comment>
<evidence type="ECO:0000256" key="9">
    <source>
        <dbReference type="RuleBase" id="RU003640"/>
    </source>
</evidence>
<feature type="transmembrane region" description="Helical" evidence="9">
    <location>
        <begin position="57"/>
        <end position="81"/>
    </location>
</feature>
<evidence type="ECO:0000256" key="3">
    <source>
        <dbReference type="ARBA" id="ARBA00021007"/>
    </source>
</evidence>
<reference evidence="10" key="1">
    <citation type="journal article" date="2015" name="Genome Biol. Evol.">
        <title>Is it an ant or a butterfly? Convergent evolution in the mitochondrial gene order of Hymenoptera and Lepidoptera.</title>
        <authorList>
            <person name="Babbucci M."/>
            <person name="Basso A."/>
            <person name="Scupola A."/>
            <person name="Patarnello T."/>
            <person name="Negrisolo E."/>
        </authorList>
    </citation>
    <scope>NUCLEOTIDE SEQUENCE</scope>
</reference>
<name>A0A0A8P117_FORFU</name>
<dbReference type="PANTHER" id="PTHR11058:SF9">
    <property type="entry name" value="NADH-UBIQUINONE OXIDOREDUCTASE CHAIN 3"/>
    <property type="match status" value="1"/>
</dbReference>
<keyword evidence="4 9" id="KW-0813">Transport</keyword>
<keyword evidence="9" id="KW-0679">Respiratory chain</keyword>
<sequence>MLSILIMSIMFIMLSVMILSLNFLISFKLYKNREKISPFECGFDPLSKSRMPFSIQFFLISLIFLIFDIEITLLIPLVYMFFSMNKIMLFSSSLFLIILIIGLIIEYMEKSIDWKY</sequence>
<keyword evidence="9" id="KW-0830">Ubiquinone</keyword>
<evidence type="ECO:0000256" key="6">
    <source>
        <dbReference type="ARBA" id="ARBA00022989"/>
    </source>
</evidence>
<dbReference type="EMBL" id="LN607805">
    <property type="protein sequence ID" value="CEF49533.1"/>
    <property type="molecule type" value="Genomic_DNA"/>
</dbReference>
<comment type="function">
    <text evidence="9">Core subunit of the mitochondrial membrane respiratory chain NADH dehydrogenase (Complex I) which catalyzes electron transfer from NADH through the respiratory chain, using ubiquinone as an electron acceptor. Essential for the catalytic activity of complex I.</text>
</comment>
<evidence type="ECO:0000256" key="8">
    <source>
        <dbReference type="ARBA" id="ARBA00049551"/>
    </source>
</evidence>
<feature type="transmembrane region" description="Helical" evidence="9">
    <location>
        <begin position="6"/>
        <end position="25"/>
    </location>
</feature>
<dbReference type="GO" id="GO:0008137">
    <property type="term" value="F:NADH dehydrogenase (ubiquinone) activity"/>
    <property type="evidence" value="ECO:0007669"/>
    <property type="project" value="UniProtKB-UniRule"/>
</dbReference>
<geneLocation type="mitochondrion" evidence="10"/>
<gene>
    <name evidence="10" type="primary">nad3</name>
</gene>
<evidence type="ECO:0000256" key="5">
    <source>
        <dbReference type="ARBA" id="ARBA00022692"/>
    </source>
</evidence>
<organism evidence="10">
    <name type="scientific">Formica fusca</name>
    <name type="common">Black ant</name>
    <name type="synonym">Silky ant</name>
    <dbReference type="NCBI Taxonomy" id="72779"/>
    <lineage>
        <taxon>Eukaryota</taxon>
        <taxon>Metazoa</taxon>
        <taxon>Ecdysozoa</taxon>
        <taxon>Arthropoda</taxon>
        <taxon>Hexapoda</taxon>
        <taxon>Insecta</taxon>
        <taxon>Pterygota</taxon>
        <taxon>Neoptera</taxon>
        <taxon>Endopterygota</taxon>
        <taxon>Hymenoptera</taxon>
        <taxon>Apocrita</taxon>
        <taxon>Aculeata</taxon>
        <taxon>Formicoidea</taxon>
        <taxon>Formicidae</taxon>
        <taxon>Formicinae</taxon>
        <taxon>Formica</taxon>
    </lineage>
</organism>
<comment type="similarity">
    <text evidence="2 9">Belongs to the complex I subunit 3 family.</text>
</comment>
<keyword evidence="9" id="KW-1278">Translocase</keyword>
<dbReference type="GO" id="GO:0031966">
    <property type="term" value="C:mitochondrial membrane"/>
    <property type="evidence" value="ECO:0007669"/>
    <property type="project" value="UniProtKB-SubCell"/>
</dbReference>
<proteinExistence type="inferred from homology"/>
<comment type="subcellular location">
    <subcellularLocation>
        <location evidence="1">Membrane</location>
    </subcellularLocation>
    <subcellularLocation>
        <location evidence="9">Mitochondrion membrane</location>
        <topology evidence="9">Multi-pass membrane protein</topology>
    </subcellularLocation>
</comment>
<dbReference type="AlphaFoldDB" id="A0A0A8P117"/>
<protein>
    <recommendedName>
        <fullName evidence="3 9">NADH-ubiquinone oxidoreductase chain 3</fullName>
        <ecNumber evidence="9">7.1.1.2</ecNumber>
    </recommendedName>
</protein>
<evidence type="ECO:0000313" key="10">
    <source>
        <dbReference type="EMBL" id="CEF49533.1"/>
    </source>
</evidence>
<dbReference type="EC" id="7.1.1.2" evidence="9"/>
<feature type="transmembrane region" description="Helical" evidence="9">
    <location>
        <begin position="87"/>
        <end position="108"/>
    </location>
</feature>
<dbReference type="Gene3D" id="1.20.58.1610">
    <property type="entry name" value="NADH:ubiquinone/plastoquinone oxidoreductase, chain 3"/>
    <property type="match status" value="1"/>
</dbReference>
<keyword evidence="9 10" id="KW-0496">Mitochondrion</keyword>
<accession>A0A0A8P117</accession>